<dbReference type="GO" id="GO:0018909">
    <property type="term" value="P:dodecyl sulfate metabolic process"/>
    <property type="evidence" value="ECO:0007669"/>
    <property type="project" value="TreeGrafter"/>
</dbReference>
<protein>
    <submittedName>
        <fullName evidence="2">Alkyl sulfatase dimerization-domain-containing protein</fullName>
    </submittedName>
</protein>
<reference evidence="2" key="1">
    <citation type="submission" date="2021-12" db="EMBL/GenBank/DDBJ databases">
        <title>Convergent genome expansion in fungi linked to evolution of root-endophyte symbiosis.</title>
        <authorList>
            <consortium name="DOE Joint Genome Institute"/>
            <person name="Ke Y.-H."/>
            <person name="Bonito G."/>
            <person name="Liao H.-L."/>
            <person name="Looney B."/>
            <person name="Rojas-Flechas A."/>
            <person name="Nash J."/>
            <person name="Hameed K."/>
            <person name="Schadt C."/>
            <person name="Martin F."/>
            <person name="Crous P.W."/>
            <person name="Miettinen O."/>
            <person name="Magnuson J.K."/>
            <person name="Labbe J."/>
            <person name="Jacobson D."/>
            <person name="Doktycz M.J."/>
            <person name="Veneault-Fourrey C."/>
            <person name="Kuo A."/>
            <person name="Mondo S."/>
            <person name="Calhoun S."/>
            <person name="Riley R."/>
            <person name="Ohm R."/>
            <person name="LaButti K."/>
            <person name="Andreopoulos B."/>
            <person name="Pangilinan J."/>
            <person name="Nolan M."/>
            <person name="Tritt A."/>
            <person name="Clum A."/>
            <person name="Lipzen A."/>
            <person name="Daum C."/>
            <person name="Barry K."/>
            <person name="Grigoriev I.V."/>
            <person name="Vilgalys R."/>
        </authorList>
    </citation>
    <scope>NUCLEOTIDE SEQUENCE</scope>
    <source>
        <strain evidence="2">PMI_201</strain>
    </source>
</reference>
<dbReference type="InterPro" id="IPR029228">
    <property type="entry name" value="Alkyl_sulf_dimr"/>
</dbReference>
<dbReference type="RefSeq" id="XP_046066178.1">
    <property type="nucleotide sequence ID" value="XM_046221189.1"/>
</dbReference>
<evidence type="ECO:0000313" key="2">
    <source>
        <dbReference type="EMBL" id="KAH8689895.1"/>
    </source>
</evidence>
<keyword evidence="3" id="KW-1185">Reference proteome</keyword>
<dbReference type="SUPFAM" id="SSF56281">
    <property type="entry name" value="Metallo-hydrolase/oxidoreductase"/>
    <property type="match status" value="1"/>
</dbReference>
<name>A0AAD4KEA6_9EURO</name>
<feature type="domain" description="Alkyl sulfatase dimerisation" evidence="1">
    <location>
        <begin position="1"/>
        <end position="83"/>
    </location>
</feature>
<evidence type="ECO:0000259" key="1">
    <source>
        <dbReference type="Pfam" id="PF14863"/>
    </source>
</evidence>
<gene>
    <name evidence="2" type="ORF">BGW36DRAFT_432863</name>
</gene>
<accession>A0AAD4KEA6</accession>
<dbReference type="GeneID" id="70251476"/>
<comment type="caution">
    <text evidence="2">The sequence shown here is derived from an EMBL/GenBank/DDBJ whole genome shotgun (WGS) entry which is preliminary data.</text>
</comment>
<dbReference type="Gene3D" id="1.25.40.880">
    <property type="entry name" value="Alkyl sulfatase, dimerisation domain"/>
    <property type="match status" value="1"/>
</dbReference>
<dbReference type="Proteomes" id="UP001201262">
    <property type="component" value="Unassembled WGS sequence"/>
</dbReference>
<dbReference type="PANTHER" id="PTHR43223">
    <property type="entry name" value="ALKYL/ARYL-SULFATASE"/>
    <property type="match status" value="1"/>
</dbReference>
<organism evidence="2 3">
    <name type="scientific">Talaromyces proteolyticus</name>
    <dbReference type="NCBI Taxonomy" id="1131652"/>
    <lineage>
        <taxon>Eukaryota</taxon>
        <taxon>Fungi</taxon>
        <taxon>Dikarya</taxon>
        <taxon>Ascomycota</taxon>
        <taxon>Pezizomycotina</taxon>
        <taxon>Eurotiomycetes</taxon>
        <taxon>Eurotiomycetidae</taxon>
        <taxon>Eurotiales</taxon>
        <taxon>Trichocomaceae</taxon>
        <taxon>Talaromyces</taxon>
        <taxon>Talaromyces sect. Bacilispori</taxon>
    </lineage>
</organism>
<dbReference type="GO" id="GO:0018741">
    <property type="term" value="F:linear primary-alkylsulfatase activity"/>
    <property type="evidence" value="ECO:0007669"/>
    <property type="project" value="TreeGrafter"/>
</dbReference>
<evidence type="ECO:0000313" key="3">
    <source>
        <dbReference type="Proteomes" id="UP001201262"/>
    </source>
</evidence>
<dbReference type="Pfam" id="PF14863">
    <property type="entry name" value="Alkyl_sulf_dimr"/>
    <property type="match status" value="1"/>
</dbReference>
<dbReference type="PANTHER" id="PTHR43223:SF1">
    <property type="entry name" value="ALKYL_ARYL-SULFATASE BDS1"/>
    <property type="match status" value="1"/>
</dbReference>
<dbReference type="InterPro" id="IPR036866">
    <property type="entry name" value="RibonucZ/Hydroxyglut_hydro"/>
</dbReference>
<proteinExistence type="predicted"/>
<dbReference type="EMBL" id="JAJTJA010000014">
    <property type="protein sequence ID" value="KAH8689895.1"/>
    <property type="molecule type" value="Genomic_DNA"/>
</dbReference>
<dbReference type="InterPro" id="IPR052195">
    <property type="entry name" value="Bact_Alkyl/Aryl-Sulfatase"/>
</dbReference>
<dbReference type="InterPro" id="IPR038536">
    <property type="entry name" value="Alkyl/aryl-sulf_dimr_sf"/>
</dbReference>
<dbReference type="AlphaFoldDB" id="A0AAD4KEA6"/>
<dbReference type="GO" id="GO:0046983">
    <property type="term" value="F:protein dimerization activity"/>
    <property type="evidence" value="ECO:0007669"/>
    <property type="project" value="InterPro"/>
</dbReference>
<sequence>MVWYDGTPAYLWEHSPVPSALRYVKCMRGIENVVALGKQYSDDGDLRFAATLLSHAVFADQNNDSAKEALQSVHLQLGYGAKMEHDATFTLRGHTSWIIPIGRRDSSRMPRH</sequence>